<dbReference type="Gene3D" id="3.40.50.410">
    <property type="entry name" value="von Willebrand factor, type A domain"/>
    <property type="match status" value="1"/>
</dbReference>
<protein>
    <submittedName>
        <fullName evidence="3">VWA domain-containing protein</fullName>
    </submittedName>
</protein>
<dbReference type="PROSITE" id="PS50234">
    <property type="entry name" value="VWFA"/>
    <property type="match status" value="1"/>
</dbReference>
<dbReference type="SUPFAM" id="SSF53300">
    <property type="entry name" value="vWA-like"/>
    <property type="match status" value="1"/>
</dbReference>
<dbReference type="EMBL" id="JAKRCV010000060">
    <property type="protein sequence ID" value="MCG7323154.1"/>
    <property type="molecule type" value="Genomic_DNA"/>
</dbReference>
<name>A0ABS9Q5U8_9MICO</name>
<dbReference type="Pfam" id="PF13519">
    <property type="entry name" value="VWA_2"/>
    <property type="match status" value="1"/>
</dbReference>
<dbReference type="Proteomes" id="UP001521931">
    <property type="component" value="Unassembled WGS sequence"/>
</dbReference>
<dbReference type="InterPro" id="IPR036465">
    <property type="entry name" value="vWFA_dom_sf"/>
</dbReference>
<sequence>MQATASGAVARATPGIQPGSESGAGTAGTGAAGTGAAGAGDGRLLLVLDSSGSMAERDARGRTRMQGAQDALRSLVDELPDGAQVGLRVYGSRVKVAGKAAPGSRACTDSRLVTPVGPLDRRGLKTAIDAFAPHGDTPIGYTLQQVAGDLGTTGRRSVVLVSDGEESCSADPCAVAKTLAGQGIDLHVHTVGLEVSAPARSQLRCVADATGGTYHDATSDDLTKIVSDTVGSARAASTGWSAPGTGWWSRSGLAGLGGETNPGAVGATILVLLLLWLLTRGSGRQRGSQGRG</sequence>
<reference evidence="3 4" key="1">
    <citation type="submission" date="2022-02" db="EMBL/GenBank/DDBJ databases">
        <title>Uncovering new skin microbiome diversity through culturing and metagenomics.</title>
        <authorList>
            <person name="Conlan S."/>
            <person name="Deming C."/>
            <person name="Nisc Comparative Sequencing Program N."/>
            <person name="Segre J.A."/>
        </authorList>
    </citation>
    <scope>NUCLEOTIDE SEQUENCE [LARGE SCALE GENOMIC DNA]</scope>
    <source>
        <strain evidence="3 4">ACRQZ</strain>
    </source>
</reference>
<evidence type="ECO:0000313" key="4">
    <source>
        <dbReference type="Proteomes" id="UP001521931"/>
    </source>
</evidence>
<dbReference type="RefSeq" id="WP_239265747.1">
    <property type="nucleotide sequence ID" value="NZ_JAKRCV010000060.1"/>
</dbReference>
<evidence type="ECO:0000256" key="1">
    <source>
        <dbReference type="SAM" id="MobiDB-lite"/>
    </source>
</evidence>
<accession>A0ABS9Q5U8</accession>
<feature type="region of interest" description="Disordered" evidence="1">
    <location>
        <begin position="1"/>
        <end position="35"/>
    </location>
</feature>
<proteinExistence type="predicted"/>
<organism evidence="3 4">
    <name type="scientific">Arsenicicoccus bolidensis</name>
    <dbReference type="NCBI Taxonomy" id="229480"/>
    <lineage>
        <taxon>Bacteria</taxon>
        <taxon>Bacillati</taxon>
        <taxon>Actinomycetota</taxon>
        <taxon>Actinomycetes</taxon>
        <taxon>Micrococcales</taxon>
        <taxon>Intrasporangiaceae</taxon>
        <taxon>Arsenicicoccus</taxon>
    </lineage>
</organism>
<evidence type="ECO:0000259" key="2">
    <source>
        <dbReference type="PROSITE" id="PS50234"/>
    </source>
</evidence>
<keyword evidence="4" id="KW-1185">Reference proteome</keyword>
<gene>
    <name evidence="3" type="ORF">MHL29_14815</name>
</gene>
<evidence type="ECO:0000313" key="3">
    <source>
        <dbReference type="EMBL" id="MCG7323154.1"/>
    </source>
</evidence>
<feature type="compositionally biased region" description="Gly residues" evidence="1">
    <location>
        <begin position="25"/>
        <end position="35"/>
    </location>
</feature>
<dbReference type="InterPro" id="IPR002035">
    <property type="entry name" value="VWF_A"/>
</dbReference>
<dbReference type="SMART" id="SM00327">
    <property type="entry name" value="VWA"/>
    <property type="match status" value="1"/>
</dbReference>
<comment type="caution">
    <text evidence="3">The sequence shown here is derived from an EMBL/GenBank/DDBJ whole genome shotgun (WGS) entry which is preliminary data.</text>
</comment>
<feature type="domain" description="VWFA" evidence="2">
    <location>
        <begin position="43"/>
        <end position="233"/>
    </location>
</feature>